<evidence type="ECO:0000256" key="12">
    <source>
        <dbReference type="PIRSR" id="PIRSR601233-3"/>
    </source>
</evidence>
<dbReference type="GO" id="GO:0006396">
    <property type="term" value="P:RNA processing"/>
    <property type="evidence" value="ECO:0007669"/>
    <property type="project" value="InterPro"/>
</dbReference>
<dbReference type="PANTHER" id="PTHR11118">
    <property type="entry name" value="RNA-SPLICING LIGASE RTCB HOMOLOG"/>
    <property type="match status" value="1"/>
</dbReference>
<keyword evidence="6 11" id="KW-0342">GTP-binding</keyword>
<dbReference type="STRING" id="1354746.A0A0B2UHA1"/>
<evidence type="ECO:0000256" key="7">
    <source>
        <dbReference type="ARBA" id="ARBA00023211"/>
    </source>
</evidence>
<feature type="binding site" evidence="12">
    <location>
        <position position="245"/>
    </location>
    <ligand>
        <name>Mn(2+)</name>
        <dbReference type="ChEBI" id="CHEBI:29035"/>
        <label>2</label>
    </ligand>
</feature>
<dbReference type="GO" id="GO:0046872">
    <property type="term" value="F:metal ion binding"/>
    <property type="evidence" value="ECO:0007669"/>
    <property type="project" value="UniProtKB-KW"/>
</dbReference>
<comment type="cofactor">
    <cofactor evidence="12">
        <name>Mn(2+)</name>
        <dbReference type="ChEBI" id="CHEBI:29035"/>
    </cofactor>
    <text evidence="12">Binds 2 manganese ions per subunit.</text>
</comment>
<keyword evidence="3" id="KW-0436">Ligase</keyword>
<gene>
    <name evidence="13" type="ORF">M896_011050</name>
</gene>
<dbReference type="FunFam" id="3.90.1860.10:FF:000001">
    <property type="entry name" value="tRNA-splicing ligase RtcB homolog"/>
    <property type="match status" value="1"/>
</dbReference>
<dbReference type="OrthoDB" id="10249697at2759"/>
<evidence type="ECO:0000256" key="2">
    <source>
        <dbReference type="ARBA" id="ARBA00012726"/>
    </source>
</evidence>
<dbReference type="EC" id="6.5.1.8" evidence="2"/>
<comment type="catalytic activity">
    <reaction evidence="9">
        <text>a 3'-end 2',3'-cyclophospho-ribonucleotide-RNA + a 5'-end dephospho-ribonucleoside-RNA + GTP + H2O = a ribonucleotidyl-ribonucleotide-RNA + GMP + diphosphate + H(+)</text>
        <dbReference type="Rhea" id="RHEA:68080"/>
        <dbReference type="Rhea" id="RHEA-COMP:10464"/>
        <dbReference type="Rhea" id="RHEA-COMP:13936"/>
        <dbReference type="Rhea" id="RHEA-COMP:17355"/>
        <dbReference type="ChEBI" id="CHEBI:15377"/>
        <dbReference type="ChEBI" id="CHEBI:15378"/>
        <dbReference type="ChEBI" id="CHEBI:33019"/>
        <dbReference type="ChEBI" id="CHEBI:37565"/>
        <dbReference type="ChEBI" id="CHEBI:58115"/>
        <dbReference type="ChEBI" id="CHEBI:83064"/>
        <dbReference type="ChEBI" id="CHEBI:138284"/>
        <dbReference type="ChEBI" id="CHEBI:173118"/>
        <dbReference type="EC" id="6.5.1.8"/>
    </reaction>
</comment>
<feature type="binding site" evidence="12">
    <location>
        <position position="214"/>
    </location>
    <ligand>
        <name>Mn(2+)</name>
        <dbReference type="ChEBI" id="CHEBI:29035"/>
        <label>1</label>
    </ligand>
</feature>
<dbReference type="Gene3D" id="3.90.1860.10">
    <property type="entry name" value="tRNA-splicing ligase RtcB"/>
    <property type="match status" value="1"/>
</dbReference>
<dbReference type="HOGENOM" id="CLU_022279_0_1_1"/>
<organism evidence="13 14">
    <name type="scientific">Ordospora colligata OC4</name>
    <dbReference type="NCBI Taxonomy" id="1354746"/>
    <lineage>
        <taxon>Eukaryota</taxon>
        <taxon>Fungi</taxon>
        <taxon>Fungi incertae sedis</taxon>
        <taxon>Microsporidia</taxon>
        <taxon>Ordosporidae</taxon>
        <taxon>Ordospora</taxon>
    </lineage>
</organism>
<accession>A0A0B2UHA1</accession>
<dbReference type="Pfam" id="PF01139">
    <property type="entry name" value="RtcB"/>
    <property type="match status" value="1"/>
</dbReference>
<comment type="catalytic activity">
    <reaction evidence="8">
        <text>a 3'-end 3'-phospho-ribonucleotide-RNA + a 5'-end dephospho-ribonucleoside-RNA + GTP = a ribonucleotidyl-ribonucleotide-RNA + GMP + diphosphate</text>
        <dbReference type="Rhea" id="RHEA:68076"/>
        <dbReference type="Rhea" id="RHEA-COMP:10463"/>
        <dbReference type="Rhea" id="RHEA-COMP:13936"/>
        <dbReference type="Rhea" id="RHEA-COMP:17355"/>
        <dbReference type="ChEBI" id="CHEBI:33019"/>
        <dbReference type="ChEBI" id="CHEBI:37565"/>
        <dbReference type="ChEBI" id="CHEBI:58115"/>
        <dbReference type="ChEBI" id="CHEBI:83062"/>
        <dbReference type="ChEBI" id="CHEBI:138284"/>
        <dbReference type="ChEBI" id="CHEBI:173118"/>
        <dbReference type="EC" id="6.5.1.8"/>
    </reaction>
</comment>
<sequence>MDSNLINIEQEESSITIKAAFDSRMKTNAIIYVDEKLRIPLFDELTRGDELSSIKQMAHMCSLPGLVGNVVGLPDIHTGYGFPIGSVAAFDINNPESMVSPGGVGYDINCGVRALRTNIDLKEFSEHADRLADELYNALPTGIGGDKRSSISLYELNSILDNGLDHLLKSKMISDEDVEYCESNGHMSGSSSLVCQKAKGRGLNQFGSLGSGNHYLEVQYVDEVYDEDKAEILGLSKNQVVVMIHSGSRGVGHGVCHDALMKMAAKNGTTDSMMCSQYESKEAQDYLAAMRSAANFAFANRASITEKARKAFEKIFPKVRLELVYDVCHNIAKEETHIVEGKEFDVLVHRKGASRAFPPYHRDIPWKYREIGQPVMVGGSMGTFSYILCGAEKAMKLSFGSTCHGAGRLLARNTSKKTFTYEDVCSTLRTQNIVFRCPNKAGIAEEAPESYKDVNRVVEISDRVGLTQMVCRLKPCLVVKG</sequence>
<proteinExistence type="inferred from homology"/>
<dbReference type="InterPro" id="IPR036025">
    <property type="entry name" value="RtcB-like_sf"/>
</dbReference>
<evidence type="ECO:0000256" key="5">
    <source>
        <dbReference type="ARBA" id="ARBA00022741"/>
    </source>
</evidence>
<feature type="binding site" evidence="11">
    <location>
        <position position="385"/>
    </location>
    <ligand>
        <name>GMP</name>
        <dbReference type="ChEBI" id="CHEBI:58115"/>
    </ligand>
</feature>
<dbReference type="GO" id="GO:0170057">
    <property type="term" value="F:RNA ligase (GTP) activity"/>
    <property type="evidence" value="ECO:0007669"/>
    <property type="project" value="UniProtKB-EC"/>
</dbReference>
<evidence type="ECO:0000256" key="11">
    <source>
        <dbReference type="PIRSR" id="PIRSR601233-2"/>
    </source>
</evidence>
<keyword evidence="14" id="KW-1185">Reference proteome</keyword>
<dbReference type="Proteomes" id="UP000031056">
    <property type="component" value="Unassembled WGS sequence"/>
</dbReference>
<feature type="binding site" evidence="11">
    <location>
        <begin position="404"/>
        <end position="407"/>
    </location>
    <ligand>
        <name>GMP</name>
        <dbReference type="ChEBI" id="CHEBI:58115"/>
    </ligand>
</feature>
<dbReference type="GO" id="GO:0003972">
    <property type="term" value="F:RNA ligase (ATP) activity"/>
    <property type="evidence" value="ECO:0007669"/>
    <property type="project" value="TreeGrafter"/>
</dbReference>
<feature type="binding site" evidence="11">
    <location>
        <position position="480"/>
    </location>
    <ligand>
        <name>GMP</name>
        <dbReference type="ChEBI" id="CHEBI:58115"/>
    </ligand>
</feature>
<name>A0A0B2UHA1_9MICR</name>
<evidence type="ECO:0000256" key="10">
    <source>
        <dbReference type="PIRSR" id="PIRSR601233-1"/>
    </source>
</evidence>
<feature type="binding site" evidence="12">
    <location>
        <position position="107"/>
    </location>
    <ligand>
        <name>Mn(2+)</name>
        <dbReference type="ChEBI" id="CHEBI:29035"/>
        <label>1</label>
    </ligand>
</feature>
<dbReference type="SUPFAM" id="SSF103365">
    <property type="entry name" value="Hypothetical protein PH1602"/>
    <property type="match status" value="1"/>
</dbReference>
<evidence type="ECO:0000313" key="13">
    <source>
        <dbReference type="EMBL" id="KHN70451.1"/>
    </source>
</evidence>
<dbReference type="RefSeq" id="XP_014564493.1">
    <property type="nucleotide sequence ID" value="XM_014709007.1"/>
</dbReference>
<feature type="binding site" evidence="11">
    <location>
        <begin position="213"/>
        <end position="217"/>
    </location>
    <ligand>
        <name>GMP</name>
        <dbReference type="ChEBI" id="CHEBI:58115"/>
    </ligand>
</feature>
<feature type="active site" description="GMP-histidine intermediate" evidence="10">
    <location>
        <position position="404"/>
    </location>
</feature>
<dbReference type="AlphaFoldDB" id="A0A0B2UHA1"/>
<evidence type="ECO:0000256" key="4">
    <source>
        <dbReference type="ARBA" id="ARBA00022723"/>
    </source>
</evidence>
<dbReference type="PANTHER" id="PTHR11118:SF1">
    <property type="entry name" value="RNA-SPLICING LIGASE RTCB HOMOLOG"/>
    <property type="match status" value="1"/>
</dbReference>
<dbReference type="GO" id="GO:0005525">
    <property type="term" value="F:GTP binding"/>
    <property type="evidence" value="ECO:0007669"/>
    <property type="project" value="UniProtKB-KW"/>
</dbReference>
<keyword evidence="5 11" id="KW-0547">Nucleotide-binding</keyword>
<comment type="similarity">
    <text evidence="1">Belongs to the RtcB family.</text>
</comment>
<evidence type="ECO:0000256" key="9">
    <source>
        <dbReference type="ARBA" id="ARBA00049514"/>
    </source>
</evidence>
<evidence type="ECO:0000256" key="8">
    <source>
        <dbReference type="ARBA" id="ARBA00047746"/>
    </source>
</evidence>
<feature type="binding site" evidence="11">
    <location>
        <begin position="378"/>
        <end position="381"/>
    </location>
    <ligand>
        <name>GMP</name>
        <dbReference type="ChEBI" id="CHEBI:58115"/>
    </ligand>
</feature>
<comment type="caution">
    <text evidence="13">The sequence shown here is derived from an EMBL/GenBank/DDBJ whole genome shotgun (WGS) entry which is preliminary data.</text>
</comment>
<dbReference type="VEuPathDB" id="MicrosporidiaDB:M896_011050"/>
<reference evidence="13 14" key="1">
    <citation type="journal article" date="2014" name="MBio">
        <title>The Ordospora colligata genome; evolution of extreme reduction in microsporidia and host-to-parasite horizontal gene transfer.</title>
        <authorList>
            <person name="Pombert J.-F."/>
            <person name="Haag K.L."/>
            <person name="Beidas S."/>
            <person name="Ebert D."/>
            <person name="Keeling P.J."/>
        </authorList>
    </citation>
    <scope>NUCLEOTIDE SEQUENCE [LARGE SCALE GENOMIC DNA]</scope>
    <source>
        <strain evidence="13 14">OC4</strain>
    </source>
</reference>
<evidence type="ECO:0000256" key="1">
    <source>
        <dbReference type="ARBA" id="ARBA00008071"/>
    </source>
</evidence>
<evidence type="ECO:0000256" key="3">
    <source>
        <dbReference type="ARBA" id="ARBA00022598"/>
    </source>
</evidence>
<protein>
    <recommendedName>
        <fullName evidence="2">3'-phosphate/5'-hydroxy nucleic acid ligase</fullName>
        <ecNumber evidence="2">6.5.1.8</ecNumber>
    </recommendedName>
</protein>
<evidence type="ECO:0000256" key="6">
    <source>
        <dbReference type="ARBA" id="ARBA00023134"/>
    </source>
</evidence>
<feature type="binding site" evidence="12">
    <location>
        <position position="329"/>
    </location>
    <ligand>
        <name>Mn(2+)</name>
        <dbReference type="ChEBI" id="CHEBI:29035"/>
        <label>2</label>
    </ligand>
</feature>
<keyword evidence="4 12" id="KW-0479">Metal-binding</keyword>
<dbReference type="GO" id="GO:0072669">
    <property type="term" value="C:tRNA-splicing ligase complex"/>
    <property type="evidence" value="ECO:0007669"/>
    <property type="project" value="TreeGrafter"/>
</dbReference>
<dbReference type="GO" id="GO:0005634">
    <property type="term" value="C:nucleus"/>
    <property type="evidence" value="ECO:0007669"/>
    <property type="project" value="TreeGrafter"/>
</dbReference>
<dbReference type="InterPro" id="IPR001233">
    <property type="entry name" value="RtcB"/>
</dbReference>
<dbReference type="InParanoid" id="A0A0B2UHA1"/>
<dbReference type="GeneID" id="26260948"/>
<keyword evidence="7 12" id="KW-0464">Manganese</keyword>
<evidence type="ECO:0000313" key="14">
    <source>
        <dbReference type="Proteomes" id="UP000031056"/>
    </source>
</evidence>
<feature type="binding site" evidence="11">
    <location>
        <begin position="329"/>
        <end position="330"/>
    </location>
    <ligand>
        <name>GMP</name>
        <dbReference type="ChEBI" id="CHEBI:58115"/>
    </ligand>
</feature>
<dbReference type="EMBL" id="JOKQ01000001">
    <property type="protein sequence ID" value="KHN70451.1"/>
    <property type="molecule type" value="Genomic_DNA"/>
</dbReference>